<proteinExistence type="inferred from homology"/>
<evidence type="ECO:0000256" key="8">
    <source>
        <dbReference type="SAM" id="MobiDB-lite"/>
    </source>
</evidence>
<reference evidence="11" key="1">
    <citation type="journal article" date="2019" name="Int. J. Syst. Evol. Microbiol.">
        <title>The Global Catalogue of Microorganisms (GCM) 10K type strain sequencing project: providing services to taxonomists for standard genome sequencing and annotation.</title>
        <authorList>
            <consortium name="The Broad Institute Genomics Platform"/>
            <consortium name="The Broad Institute Genome Sequencing Center for Infectious Disease"/>
            <person name="Wu L."/>
            <person name="Ma J."/>
        </authorList>
    </citation>
    <scope>NUCLEOTIDE SEQUENCE [LARGE SCALE GENOMIC DNA]</scope>
    <source>
        <strain evidence="11">KACC 14249</strain>
    </source>
</reference>
<name>A0ABW1JG90_9ACTN</name>
<feature type="transmembrane region" description="Helical" evidence="9">
    <location>
        <begin position="31"/>
        <end position="56"/>
    </location>
</feature>
<feature type="transmembrane region" description="Helical" evidence="9">
    <location>
        <begin position="114"/>
        <end position="133"/>
    </location>
</feature>
<keyword evidence="3" id="KW-0813">Transport</keyword>
<protein>
    <submittedName>
        <fullName evidence="10">FecCD family ABC transporter permease</fullName>
    </submittedName>
</protein>
<evidence type="ECO:0000313" key="11">
    <source>
        <dbReference type="Proteomes" id="UP001596189"/>
    </source>
</evidence>
<accession>A0ABW1JG90</accession>
<dbReference type="Gene3D" id="1.10.3470.10">
    <property type="entry name" value="ABC transporter involved in vitamin B12 uptake, BtuC"/>
    <property type="match status" value="1"/>
</dbReference>
<organism evidence="10 11">
    <name type="scientific">Angustibacter luteus</name>
    <dbReference type="NCBI Taxonomy" id="658456"/>
    <lineage>
        <taxon>Bacteria</taxon>
        <taxon>Bacillati</taxon>
        <taxon>Actinomycetota</taxon>
        <taxon>Actinomycetes</taxon>
        <taxon>Kineosporiales</taxon>
        <taxon>Kineosporiaceae</taxon>
    </lineage>
</organism>
<dbReference type="EMBL" id="JBHSRD010000004">
    <property type="protein sequence ID" value="MFC6008376.1"/>
    <property type="molecule type" value="Genomic_DNA"/>
</dbReference>
<comment type="subcellular location">
    <subcellularLocation>
        <location evidence="1">Cell membrane</location>
        <topology evidence="1">Multi-pass membrane protein</topology>
    </subcellularLocation>
</comment>
<feature type="transmembrane region" description="Helical" evidence="9">
    <location>
        <begin position="325"/>
        <end position="344"/>
    </location>
</feature>
<dbReference type="InterPro" id="IPR037294">
    <property type="entry name" value="ABC_BtuC-like"/>
</dbReference>
<dbReference type="PANTHER" id="PTHR30472:SF24">
    <property type="entry name" value="FERRIC ENTEROBACTIN TRANSPORT SYSTEM PERMEASE PROTEIN FEPG"/>
    <property type="match status" value="1"/>
</dbReference>
<dbReference type="Proteomes" id="UP001596189">
    <property type="component" value="Unassembled WGS sequence"/>
</dbReference>
<dbReference type="SUPFAM" id="SSF81345">
    <property type="entry name" value="ABC transporter involved in vitamin B12 uptake, BtuC"/>
    <property type="match status" value="1"/>
</dbReference>
<comment type="similarity">
    <text evidence="2">Belongs to the binding-protein-dependent transport system permease family. FecCD subfamily.</text>
</comment>
<keyword evidence="7 9" id="KW-0472">Membrane</keyword>
<keyword evidence="5 9" id="KW-0812">Transmembrane</keyword>
<evidence type="ECO:0000256" key="4">
    <source>
        <dbReference type="ARBA" id="ARBA00022475"/>
    </source>
</evidence>
<dbReference type="InterPro" id="IPR000522">
    <property type="entry name" value="ABC_transptr_permease_BtuC"/>
</dbReference>
<dbReference type="Pfam" id="PF01032">
    <property type="entry name" value="FecCD"/>
    <property type="match status" value="1"/>
</dbReference>
<dbReference type="RefSeq" id="WP_345714928.1">
    <property type="nucleotide sequence ID" value="NZ_BAABFP010000002.1"/>
</dbReference>
<keyword evidence="6 9" id="KW-1133">Transmembrane helix</keyword>
<gene>
    <name evidence="10" type="ORF">ACFQDO_14660</name>
</gene>
<comment type="caution">
    <text evidence="10">The sequence shown here is derived from an EMBL/GenBank/DDBJ whole genome shotgun (WGS) entry which is preliminary data.</text>
</comment>
<dbReference type="CDD" id="cd06550">
    <property type="entry name" value="TM_ABC_iron-siderophores_like"/>
    <property type="match status" value="1"/>
</dbReference>
<feature type="transmembrane region" description="Helical" evidence="9">
    <location>
        <begin position="139"/>
        <end position="158"/>
    </location>
</feature>
<feature type="region of interest" description="Disordered" evidence="8">
    <location>
        <begin position="1"/>
        <end position="26"/>
    </location>
</feature>
<evidence type="ECO:0000256" key="2">
    <source>
        <dbReference type="ARBA" id="ARBA00007935"/>
    </source>
</evidence>
<keyword evidence="4" id="KW-1003">Cell membrane</keyword>
<evidence type="ECO:0000256" key="1">
    <source>
        <dbReference type="ARBA" id="ARBA00004651"/>
    </source>
</evidence>
<keyword evidence="11" id="KW-1185">Reference proteome</keyword>
<feature type="transmembrane region" description="Helical" evidence="9">
    <location>
        <begin position="82"/>
        <end position="102"/>
    </location>
</feature>
<evidence type="ECO:0000256" key="7">
    <source>
        <dbReference type="ARBA" id="ARBA00023136"/>
    </source>
</evidence>
<feature type="transmembrane region" description="Helical" evidence="9">
    <location>
        <begin position="258"/>
        <end position="285"/>
    </location>
</feature>
<evidence type="ECO:0000256" key="6">
    <source>
        <dbReference type="ARBA" id="ARBA00022989"/>
    </source>
</evidence>
<evidence type="ECO:0000256" key="9">
    <source>
        <dbReference type="SAM" id="Phobius"/>
    </source>
</evidence>
<dbReference type="PANTHER" id="PTHR30472">
    <property type="entry name" value="FERRIC ENTEROBACTIN TRANSPORT SYSTEM PERMEASE PROTEIN"/>
    <property type="match status" value="1"/>
</dbReference>
<evidence type="ECO:0000313" key="10">
    <source>
        <dbReference type="EMBL" id="MFC6008376.1"/>
    </source>
</evidence>
<evidence type="ECO:0000256" key="5">
    <source>
        <dbReference type="ARBA" id="ARBA00022692"/>
    </source>
</evidence>
<feature type="transmembrane region" description="Helical" evidence="9">
    <location>
        <begin position="297"/>
        <end position="318"/>
    </location>
</feature>
<sequence length="353" mass="36078">MSAVVETARSAQPAEPGQDRVTDPRRRRRRLVTVGAGLCALALFVLTLGVGSTYVAPWDVLASVLHLRDIPLVDFVVRELRLPAAVTGLAVGFALGLSGPLFQRMLANPLAAPDVVGISSGAGLFAAGAMIVFHASGLFVSGAALVGAALSTALVYLLAWRDGIQGFRFILIGIGIAAFMESLIGYILARATIWDARAAMTWLIGSVGQAGPTELRTLVVVLLVVTPFALLLDRQLGALELGDDAATALGNRVEPSRLAIVLVVVVLVGCATAAAGPIGFVALMAGPIVARLSGSSGSLLASGFVGSGIVLGADLVALHVMPKPVATGVVTGVVGAVFLLWLLIGVNREGRGG</sequence>
<feature type="transmembrane region" description="Helical" evidence="9">
    <location>
        <begin position="170"/>
        <end position="193"/>
    </location>
</feature>
<evidence type="ECO:0000256" key="3">
    <source>
        <dbReference type="ARBA" id="ARBA00022448"/>
    </source>
</evidence>